<keyword evidence="5" id="KW-0963">Cytoplasm</keyword>
<dbReference type="Pfam" id="PF20772">
    <property type="entry name" value="TACO1_YebC_N"/>
    <property type="match status" value="1"/>
</dbReference>
<evidence type="ECO:0000256" key="3">
    <source>
        <dbReference type="ARBA" id="ARBA00023125"/>
    </source>
</evidence>
<keyword evidence="4 5" id="KW-0804">Transcription</keyword>
<dbReference type="GO" id="GO:0003677">
    <property type="term" value="F:DNA binding"/>
    <property type="evidence" value="ECO:0007669"/>
    <property type="project" value="UniProtKB-UniRule"/>
</dbReference>
<organism evidence="8 9">
    <name type="scientific">Amedibacterium intestinale</name>
    <dbReference type="NCBI Taxonomy" id="2583452"/>
    <lineage>
        <taxon>Bacteria</taxon>
        <taxon>Bacillati</taxon>
        <taxon>Bacillota</taxon>
        <taxon>Erysipelotrichia</taxon>
        <taxon>Erysipelotrichales</taxon>
        <taxon>Erysipelotrichaceae</taxon>
        <taxon>Amedibacterium</taxon>
    </lineage>
</organism>
<dbReference type="SUPFAM" id="SSF75625">
    <property type="entry name" value="YebC-like"/>
    <property type="match status" value="1"/>
</dbReference>
<dbReference type="HAMAP" id="MF_00693">
    <property type="entry name" value="Transcrip_reg_TACO1"/>
    <property type="match status" value="1"/>
</dbReference>
<comment type="subcellular location">
    <subcellularLocation>
        <location evidence="5">Cytoplasm</location>
    </subcellularLocation>
</comment>
<dbReference type="InterPro" id="IPR002876">
    <property type="entry name" value="Transcrip_reg_TACO1-like"/>
</dbReference>
<dbReference type="AlphaFoldDB" id="A0A6N4TFW7"/>
<dbReference type="Gene3D" id="1.10.10.200">
    <property type="match status" value="1"/>
</dbReference>
<dbReference type="GO" id="GO:0005829">
    <property type="term" value="C:cytosol"/>
    <property type="evidence" value="ECO:0007669"/>
    <property type="project" value="TreeGrafter"/>
</dbReference>
<evidence type="ECO:0000256" key="2">
    <source>
        <dbReference type="ARBA" id="ARBA00023015"/>
    </source>
</evidence>
<dbReference type="PANTHER" id="PTHR12532:SF0">
    <property type="entry name" value="TRANSLATIONAL ACTIVATOR OF CYTOCHROME C OXIDASE 1"/>
    <property type="match status" value="1"/>
</dbReference>
<dbReference type="KEGG" id="aarg:Aargi30884_05620"/>
<dbReference type="PANTHER" id="PTHR12532">
    <property type="entry name" value="TRANSLATIONAL ACTIVATOR OF CYTOCHROME C OXIDASE 1"/>
    <property type="match status" value="1"/>
</dbReference>
<comment type="similarity">
    <text evidence="1 5">Belongs to the TACO1 family.</text>
</comment>
<gene>
    <name evidence="8" type="ORF">Aargi30884_05620</name>
</gene>
<evidence type="ECO:0000256" key="1">
    <source>
        <dbReference type="ARBA" id="ARBA00008724"/>
    </source>
</evidence>
<feature type="domain" description="TACO1/YebC-like N-terminal" evidence="7">
    <location>
        <begin position="4"/>
        <end position="74"/>
    </location>
</feature>
<dbReference type="GO" id="GO:0006355">
    <property type="term" value="P:regulation of DNA-templated transcription"/>
    <property type="evidence" value="ECO:0007669"/>
    <property type="project" value="UniProtKB-UniRule"/>
</dbReference>
<dbReference type="EMBL" id="AP019695">
    <property type="protein sequence ID" value="BBK21659.1"/>
    <property type="molecule type" value="Genomic_DNA"/>
</dbReference>
<reference evidence="9" key="1">
    <citation type="submission" date="2019-05" db="EMBL/GenBank/DDBJ databases">
        <title>Complete genome sequencing of Absiella argi strain JCM 30884.</title>
        <authorList>
            <person name="Sakamoto M."/>
            <person name="Murakami T."/>
            <person name="Mori H."/>
        </authorList>
    </citation>
    <scope>NUCLEOTIDE SEQUENCE [LARGE SCALE GENOMIC DNA]</scope>
    <source>
        <strain evidence="9">JCM 30884</strain>
    </source>
</reference>
<evidence type="ECO:0000313" key="8">
    <source>
        <dbReference type="EMBL" id="BBK21659.1"/>
    </source>
</evidence>
<keyword evidence="2 5" id="KW-0805">Transcription regulation</keyword>
<dbReference type="NCBIfam" id="NF009044">
    <property type="entry name" value="PRK12378.1"/>
    <property type="match status" value="1"/>
</dbReference>
<dbReference type="InterPro" id="IPR049083">
    <property type="entry name" value="TACO1_YebC_N"/>
</dbReference>
<protein>
    <recommendedName>
        <fullName evidence="5">Probable transcriptional regulatory protein Aargi30884_05620</fullName>
    </recommendedName>
</protein>
<name>A0A6N4TFW7_9FIRM</name>
<dbReference type="Pfam" id="PF01709">
    <property type="entry name" value="Transcrip_reg"/>
    <property type="match status" value="1"/>
</dbReference>
<keyword evidence="9" id="KW-1185">Reference proteome</keyword>
<dbReference type="InterPro" id="IPR017856">
    <property type="entry name" value="Integrase-like_N"/>
</dbReference>
<keyword evidence="3 5" id="KW-0238">DNA-binding</keyword>
<dbReference type="Proteomes" id="UP000464754">
    <property type="component" value="Chromosome"/>
</dbReference>
<evidence type="ECO:0000256" key="5">
    <source>
        <dbReference type="HAMAP-Rule" id="MF_00693"/>
    </source>
</evidence>
<accession>A0A6N4TFW7</accession>
<dbReference type="InterPro" id="IPR026564">
    <property type="entry name" value="Transcrip_reg_TACO1-like_dom3"/>
</dbReference>
<sequence>MGRHFEVRAASMAKTAAAKTKLYSRYGKEILVAAKSGVPDPDMNVALKKVIERAKANQVPNDVIKRAIEKAKGGTNENYSAARYEGFGSAGGGTVIIDCLTDNANRTIADLRAAFNKSHAKLGVSGSVSFNYDHVGLIVIKYDDEEAMMDALIMAEVELKDIEVEDGTMTITVEPTDLNKAKTAIEELIPDVTFDVMEDTMLANEYVELQGEDLKLFQRLVTLLDDVDDVQQVYHNVSNINESAE</sequence>
<evidence type="ECO:0000256" key="4">
    <source>
        <dbReference type="ARBA" id="ARBA00023163"/>
    </source>
</evidence>
<dbReference type="Gene3D" id="3.30.70.980">
    <property type="match status" value="2"/>
</dbReference>
<evidence type="ECO:0000313" key="9">
    <source>
        <dbReference type="Proteomes" id="UP000464754"/>
    </source>
</evidence>
<dbReference type="InterPro" id="IPR029072">
    <property type="entry name" value="YebC-like"/>
</dbReference>
<proteinExistence type="inferred from homology"/>
<evidence type="ECO:0000259" key="7">
    <source>
        <dbReference type="Pfam" id="PF20772"/>
    </source>
</evidence>
<feature type="domain" description="TACO1/YebC-like second and third" evidence="6">
    <location>
        <begin position="79"/>
        <end position="237"/>
    </location>
</feature>
<dbReference type="RefSeq" id="WP_115714876.1">
    <property type="nucleotide sequence ID" value="NZ_AP019695.1"/>
</dbReference>
<dbReference type="InterPro" id="IPR048300">
    <property type="entry name" value="TACO1_YebC-like_2nd/3rd_dom"/>
</dbReference>
<evidence type="ECO:0000259" key="6">
    <source>
        <dbReference type="Pfam" id="PF01709"/>
    </source>
</evidence>